<keyword evidence="2" id="KW-0808">Transferase</keyword>
<dbReference type="InterPro" id="IPR004147">
    <property type="entry name" value="ABC1_dom"/>
</dbReference>
<evidence type="ECO:0000259" key="5">
    <source>
        <dbReference type="Pfam" id="PF03109"/>
    </source>
</evidence>
<dbReference type="PANTHER" id="PTHR43851:SF3">
    <property type="entry name" value="COENZYME Q8"/>
    <property type="match status" value="1"/>
</dbReference>
<dbReference type="Pfam" id="PF03109">
    <property type="entry name" value="ABC1"/>
    <property type="match status" value="1"/>
</dbReference>
<dbReference type="InterPro" id="IPR051409">
    <property type="entry name" value="Atypical_kinase_ADCK"/>
</dbReference>
<dbReference type="InterPro" id="IPR011009">
    <property type="entry name" value="Kinase-like_dom_sf"/>
</dbReference>
<accession>A0A0P7VV75</accession>
<evidence type="ECO:0000256" key="4">
    <source>
        <dbReference type="ARBA" id="ARBA00022840"/>
    </source>
</evidence>
<comment type="caution">
    <text evidence="7">The sequence shown here is derived from an EMBL/GenBank/DDBJ whole genome shotgun (WGS) entry which is preliminary data.</text>
</comment>
<evidence type="ECO:0000256" key="2">
    <source>
        <dbReference type="ARBA" id="ARBA00022679"/>
    </source>
</evidence>
<gene>
    <name evidence="6" type="ORF">Ga0058931_3269</name>
    <name evidence="7" type="ORF">HLUCCA05_06145</name>
</gene>
<reference evidence="6 9" key="2">
    <citation type="submission" date="2016-01" db="EMBL/GenBank/DDBJ databases">
        <authorList>
            <person name="Varghese N."/>
        </authorList>
    </citation>
    <scope>NUCLEOTIDE SEQUENCE [LARGE SCALE GENOMIC DNA]</scope>
    <source>
        <strain evidence="6 9">HL-91</strain>
    </source>
</reference>
<name>A0A0P7VV75_9RHOB</name>
<comment type="similarity">
    <text evidence="1">Belongs to the protein kinase superfamily. ADCK protein kinase family.</text>
</comment>
<dbReference type="GO" id="GO:0005524">
    <property type="term" value="F:ATP binding"/>
    <property type="evidence" value="ECO:0007669"/>
    <property type="project" value="UniProtKB-KW"/>
</dbReference>
<keyword evidence="7" id="KW-0418">Kinase</keyword>
<dbReference type="OrthoDB" id="9795390at2"/>
<keyword evidence="9" id="KW-1185">Reference proteome</keyword>
<evidence type="ECO:0000256" key="3">
    <source>
        <dbReference type="ARBA" id="ARBA00022741"/>
    </source>
</evidence>
<keyword evidence="6" id="KW-0830">Ubiquinone</keyword>
<dbReference type="GO" id="GO:0006744">
    <property type="term" value="P:ubiquinone biosynthetic process"/>
    <property type="evidence" value="ECO:0007669"/>
    <property type="project" value="TreeGrafter"/>
</dbReference>
<dbReference type="CDD" id="cd13970">
    <property type="entry name" value="ABC1_ADCK3"/>
    <property type="match status" value="1"/>
</dbReference>
<evidence type="ECO:0000313" key="9">
    <source>
        <dbReference type="Proteomes" id="UP000182045"/>
    </source>
</evidence>
<protein>
    <submittedName>
        <fullName evidence="6">Predicted unusual protein kinase regulating ubiquinone biosynthesis, AarF/ABC1/UbiB family</fullName>
    </submittedName>
    <submittedName>
        <fullName evidence="7">Putative unusual protein kinase</fullName>
    </submittedName>
</protein>
<feature type="domain" description="ABC1 atypical kinase-like" evidence="5">
    <location>
        <begin position="95"/>
        <end position="331"/>
    </location>
</feature>
<evidence type="ECO:0000313" key="7">
    <source>
        <dbReference type="EMBL" id="KPP90996.1"/>
    </source>
</evidence>
<dbReference type="InterPro" id="IPR034646">
    <property type="entry name" value="ADCK3_dom"/>
</dbReference>
<keyword evidence="4" id="KW-0067">ATP-binding</keyword>
<dbReference type="Proteomes" id="UP000182045">
    <property type="component" value="Unassembled WGS sequence"/>
</dbReference>
<dbReference type="GO" id="GO:0016301">
    <property type="term" value="F:kinase activity"/>
    <property type="evidence" value="ECO:0007669"/>
    <property type="project" value="UniProtKB-KW"/>
</dbReference>
<keyword evidence="3" id="KW-0547">Nucleotide-binding</keyword>
<dbReference type="Proteomes" id="UP000050413">
    <property type="component" value="Unassembled WGS sequence"/>
</dbReference>
<organism evidence="7 8">
    <name type="scientific">Roseibaca calidilacus</name>
    <dbReference type="NCBI Taxonomy" id="1666912"/>
    <lineage>
        <taxon>Bacteria</taxon>
        <taxon>Pseudomonadati</taxon>
        <taxon>Pseudomonadota</taxon>
        <taxon>Alphaproteobacteria</taxon>
        <taxon>Rhodobacterales</taxon>
        <taxon>Paracoccaceae</taxon>
        <taxon>Roseinatronobacter</taxon>
    </lineage>
</organism>
<reference evidence="7 8" key="1">
    <citation type="submission" date="2015-09" db="EMBL/GenBank/DDBJ databases">
        <title>Identification and resolution of microdiversity through metagenomic sequencing of parallel consortia.</title>
        <authorList>
            <person name="Nelson W.C."/>
            <person name="Romine M.F."/>
            <person name="Lindemann S.R."/>
        </authorList>
    </citation>
    <scope>NUCLEOTIDE SEQUENCE [LARGE SCALE GENOMIC DNA]</scope>
    <source>
        <strain evidence="7">HL-91</strain>
    </source>
</reference>
<evidence type="ECO:0000313" key="8">
    <source>
        <dbReference type="Proteomes" id="UP000050413"/>
    </source>
</evidence>
<sequence length="460" mass="50310">MTDRARPVPESAFARSLRVGQVASGFAGATVMGLANQVLRGQGADLGRAALTPANALRVAGGLSALRGAAMKLGQMLSMDSGLALPPEFSAPLAQLQANAPPMPPAQLKQVLARAWGPDWLARFQRFEVRPLAAASIGQVHRAVTRDGRDLAIKVQFPGIARSIDSDIATLGRLMRLPGVLPRDVDIAPFLAAARAQLHDEADYMREARALTRFRAALGEDFIVPQVWDDLTTPQVLAMEFIDSQPIDALADHPQTTRDRAMAQLVWLTLHELFELGQMQTDPNFANYRLAPDGRIVLLDFGATRDIASVDAQNYRALLRALLAQDRDAMSALMQRIGYFRGDVPPARRDLIVDLAMRASGPLRQDEPYDFGNATLIEDILREGQALGQARDFWHVPPAEMLFLHRKIAGMYLLGQRLRARVALRPLVAAYSSDSRLAARQLASAMTPAVARQSDSPPNW</sequence>
<dbReference type="RefSeq" id="WP_072247336.1">
    <property type="nucleotide sequence ID" value="NZ_FBYC01000004.1"/>
</dbReference>
<dbReference type="PANTHER" id="PTHR43851">
    <property type="match status" value="1"/>
</dbReference>
<evidence type="ECO:0000256" key="1">
    <source>
        <dbReference type="ARBA" id="ARBA00009670"/>
    </source>
</evidence>
<proteinExistence type="inferred from homology"/>
<dbReference type="EMBL" id="FBYC01000004">
    <property type="protein sequence ID" value="CUX83943.1"/>
    <property type="molecule type" value="Genomic_DNA"/>
</dbReference>
<dbReference type="SUPFAM" id="SSF56112">
    <property type="entry name" value="Protein kinase-like (PK-like)"/>
    <property type="match status" value="1"/>
</dbReference>
<evidence type="ECO:0000313" key="6">
    <source>
        <dbReference type="EMBL" id="CUX83943.1"/>
    </source>
</evidence>
<dbReference type="AlphaFoldDB" id="A0A0P7VV75"/>
<dbReference type="EMBL" id="LJSG01000016">
    <property type="protein sequence ID" value="KPP90996.1"/>
    <property type="molecule type" value="Genomic_DNA"/>
</dbReference>
<dbReference type="STRING" id="1666912.Ga0058931_3269"/>